<accession>A0A8J3RSI9</accession>
<dbReference type="PANTHER" id="PTHR43385:SF1">
    <property type="entry name" value="RIBOFLAVIN TRANSPORTER RIBJ"/>
    <property type="match status" value="1"/>
</dbReference>
<proteinExistence type="predicted"/>
<evidence type="ECO:0000256" key="3">
    <source>
        <dbReference type="ARBA" id="ARBA00022692"/>
    </source>
</evidence>
<dbReference type="Proteomes" id="UP000616724">
    <property type="component" value="Unassembled WGS sequence"/>
</dbReference>
<sequence>MRKLTPSTASAPDPSAGGRGGNRGRDGAGLVTALAITQTAGYGVLYYAFAVLLTPMSRDLHAGTGQVAGALTCSVLTAALAAPWVGRLLDARGGRIPMTAGAVLGVAAVLAWSQVTSLVQLYAVLVLVGLASAMVLYEAAFAVVVAVSAPARRSRALLVITIVAGFASSVFFPLTGFLVAAFGWRTALVILAAVYGALAVPLHALILPGHDRARGGRTGASAKARRADLVRAALRGWAFWLLVAAFFAQIAAVAVMGVLLVAYLIALGHSAVLAAGVAGLLGVLSVTGRLVSTALSARRPIALVTAAIFALQGAAALLLPLIGRDTAGAIVAVTLFGLGFGVATIARPALLAERYGTGAYGSISGAMALPVLAAKAVAPLVAAVLVSVVGYTAVMAAVAACCALAAITLTAYHRIPFRAASK</sequence>
<dbReference type="PANTHER" id="PTHR43385">
    <property type="entry name" value="RIBOFLAVIN TRANSPORTER RIBJ"/>
    <property type="match status" value="1"/>
</dbReference>
<feature type="transmembrane region" description="Helical" evidence="7">
    <location>
        <begin position="121"/>
        <end position="145"/>
    </location>
</feature>
<dbReference type="InterPro" id="IPR052983">
    <property type="entry name" value="MFS_Riboflavin_Transporter"/>
</dbReference>
<feature type="domain" description="Major facilitator superfamily (MFS) profile" evidence="8">
    <location>
        <begin position="29"/>
        <end position="414"/>
    </location>
</feature>
<dbReference type="InterPro" id="IPR011701">
    <property type="entry name" value="MFS"/>
</dbReference>
<feature type="transmembrane region" description="Helical" evidence="7">
    <location>
        <begin position="303"/>
        <end position="322"/>
    </location>
</feature>
<dbReference type="RefSeq" id="WP_239317153.1">
    <property type="nucleotide sequence ID" value="NZ_BOOH01000045.1"/>
</dbReference>
<feature type="transmembrane region" description="Helical" evidence="7">
    <location>
        <begin position="157"/>
        <end position="182"/>
    </location>
</feature>
<feature type="region of interest" description="Disordered" evidence="6">
    <location>
        <begin position="1"/>
        <end position="24"/>
    </location>
</feature>
<evidence type="ECO:0000256" key="7">
    <source>
        <dbReference type="SAM" id="Phobius"/>
    </source>
</evidence>
<comment type="caution">
    <text evidence="9">The sequence shown here is derived from an EMBL/GenBank/DDBJ whole genome shotgun (WGS) entry which is preliminary data.</text>
</comment>
<keyword evidence="2" id="KW-0813">Transport</keyword>
<keyword evidence="3 7" id="KW-0812">Transmembrane</keyword>
<evidence type="ECO:0000256" key="4">
    <source>
        <dbReference type="ARBA" id="ARBA00022989"/>
    </source>
</evidence>
<dbReference type="Gene3D" id="1.20.1250.20">
    <property type="entry name" value="MFS general substrate transporter like domains"/>
    <property type="match status" value="1"/>
</dbReference>
<keyword evidence="10" id="KW-1185">Reference proteome</keyword>
<feature type="transmembrane region" description="Helical" evidence="7">
    <location>
        <begin position="388"/>
        <end position="412"/>
    </location>
</feature>
<protein>
    <submittedName>
        <fullName evidence="9">MFS transporter</fullName>
    </submittedName>
</protein>
<organism evidence="9 10">
    <name type="scientific">Planobispora longispora</name>
    <dbReference type="NCBI Taxonomy" id="28887"/>
    <lineage>
        <taxon>Bacteria</taxon>
        <taxon>Bacillati</taxon>
        <taxon>Actinomycetota</taxon>
        <taxon>Actinomycetes</taxon>
        <taxon>Streptosporangiales</taxon>
        <taxon>Streptosporangiaceae</taxon>
        <taxon>Planobispora</taxon>
    </lineage>
</organism>
<feature type="transmembrane region" description="Helical" evidence="7">
    <location>
        <begin position="28"/>
        <end position="49"/>
    </location>
</feature>
<dbReference type="InterPro" id="IPR020846">
    <property type="entry name" value="MFS_dom"/>
</dbReference>
<dbReference type="Pfam" id="PF07690">
    <property type="entry name" value="MFS_1"/>
    <property type="match status" value="1"/>
</dbReference>
<feature type="transmembrane region" description="Helical" evidence="7">
    <location>
        <begin position="328"/>
        <end position="346"/>
    </location>
</feature>
<name>A0A8J3RSI9_9ACTN</name>
<feature type="transmembrane region" description="Helical" evidence="7">
    <location>
        <begin position="69"/>
        <end position="89"/>
    </location>
</feature>
<feature type="transmembrane region" description="Helical" evidence="7">
    <location>
        <begin position="358"/>
        <end position="382"/>
    </location>
</feature>
<evidence type="ECO:0000313" key="9">
    <source>
        <dbReference type="EMBL" id="GIH79092.1"/>
    </source>
</evidence>
<reference evidence="9 10" key="1">
    <citation type="submission" date="2021-01" db="EMBL/GenBank/DDBJ databases">
        <title>Whole genome shotgun sequence of Planobispora longispora NBRC 13918.</title>
        <authorList>
            <person name="Komaki H."/>
            <person name="Tamura T."/>
        </authorList>
    </citation>
    <scope>NUCLEOTIDE SEQUENCE [LARGE SCALE GENOMIC DNA]</scope>
    <source>
        <strain evidence="9 10">NBRC 13918</strain>
    </source>
</reference>
<feature type="transmembrane region" description="Helical" evidence="7">
    <location>
        <begin position="188"/>
        <end position="207"/>
    </location>
</feature>
<feature type="compositionally biased region" description="Polar residues" evidence="6">
    <location>
        <begin position="1"/>
        <end position="10"/>
    </location>
</feature>
<evidence type="ECO:0000259" key="8">
    <source>
        <dbReference type="PROSITE" id="PS50850"/>
    </source>
</evidence>
<feature type="transmembrane region" description="Helical" evidence="7">
    <location>
        <begin position="239"/>
        <end position="265"/>
    </location>
</feature>
<dbReference type="AlphaFoldDB" id="A0A8J3RSI9"/>
<evidence type="ECO:0000256" key="5">
    <source>
        <dbReference type="ARBA" id="ARBA00023136"/>
    </source>
</evidence>
<feature type="transmembrane region" description="Helical" evidence="7">
    <location>
        <begin position="271"/>
        <end position="291"/>
    </location>
</feature>
<dbReference type="GO" id="GO:0022857">
    <property type="term" value="F:transmembrane transporter activity"/>
    <property type="evidence" value="ECO:0007669"/>
    <property type="project" value="InterPro"/>
</dbReference>
<dbReference type="GO" id="GO:0005886">
    <property type="term" value="C:plasma membrane"/>
    <property type="evidence" value="ECO:0007669"/>
    <property type="project" value="UniProtKB-SubCell"/>
</dbReference>
<evidence type="ECO:0000313" key="10">
    <source>
        <dbReference type="Proteomes" id="UP000616724"/>
    </source>
</evidence>
<evidence type="ECO:0000256" key="1">
    <source>
        <dbReference type="ARBA" id="ARBA00004651"/>
    </source>
</evidence>
<comment type="subcellular location">
    <subcellularLocation>
        <location evidence="1">Cell membrane</location>
        <topology evidence="1">Multi-pass membrane protein</topology>
    </subcellularLocation>
</comment>
<dbReference type="SUPFAM" id="SSF103473">
    <property type="entry name" value="MFS general substrate transporter"/>
    <property type="match status" value="1"/>
</dbReference>
<evidence type="ECO:0000256" key="2">
    <source>
        <dbReference type="ARBA" id="ARBA00022448"/>
    </source>
</evidence>
<evidence type="ECO:0000256" key="6">
    <source>
        <dbReference type="SAM" id="MobiDB-lite"/>
    </source>
</evidence>
<gene>
    <name evidence="9" type="ORF">Plo01_55210</name>
</gene>
<dbReference type="InterPro" id="IPR036259">
    <property type="entry name" value="MFS_trans_sf"/>
</dbReference>
<dbReference type="EMBL" id="BOOH01000045">
    <property type="protein sequence ID" value="GIH79092.1"/>
    <property type="molecule type" value="Genomic_DNA"/>
</dbReference>
<dbReference type="PROSITE" id="PS50850">
    <property type="entry name" value="MFS"/>
    <property type="match status" value="1"/>
</dbReference>
<feature type="transmembrane region" description="Helical" evidence="7">
    <location>
        <begin position="96"/>
        <end position="115"/>
    </location>
</feature>
<keyword evidence="4 7" id="KW-1133">Transmembrane helix</keyword>
<keyword evidence="5 7" id="KW-0472">Membrane</keyword>